<dbReference type="SUPFAM" id="SSF55073">
    <property type="entry name" value="Nucleotide cyclase"/>
    <property type="match status" value="1"/>
</dbReference>
<evidence type="ECO:0000259" key="8">
    <source>
        <dbReference type="PROSITE" id="PS50125"/>
    </source>
</evidence>
<dbReference type="Pfam" id="PF00211">
    <property type="entry name" value="Guanylate_cyc"/>
    <property type="match status" value="1"/>
</dbReference>
<reference evidence="10 11" key="1">
    <citation type="submission" date="2019-07" db="EMBL/GenBank/DDBJ databases">
        <title>Whole genome shotgun sequence of Pseudonocardia sulfidoxydans NBRC 16205.</title>
        <authorList>
            <person name="Hosoyama A."/>
            <person name="Uohara A."/>
            <person name="Ohji S."/>
            <person name="Ichikawa N."/>
        </authorList>
    </citation>
    <scope>NUCLEOTIDE SEQUENCE [LARGE SCALE GENOMIC DNA]</scope>
    <source>
        <strain evidence="10 11">NBRC 16205</strain>
    </source>
</reference>
<comment type="similarity">
    <text evidence="2">Belongs to the adenylyl cyclase class-3 family.</text>
</comment>
<proteinExistence type="inferred from homology"/>
<feature type="transmembrane region" description="Helical" evidence="7">
    <location>
        <begin position="52"/>
        <end position="77"/>
    </location>
</feature>
<dbReference type="PANTHER" id="PTHR43081">
    <property type="entry name" value="ADENYLATE CYCLASE, TERMINAL-DIFFERENTIATION SPECIFIC-RELATED"/>
    <property type="match status" value="1"/>
</dbReference>
<name>A0A511DMD0_9PSEU</name>
<evidence type="ECO:0000256" key="2">
    <source>
        <dbReference type="ARBA" id="ARBA00005381"/>
    </source>
</evidence>
<dbReference type="Pfam" id="PF00672">
    <property type="entry name" value="HAMP"/>
    <property type="match status" value="1"/>
</dbReference>
<feature type="transmembrane region" description="Helical" evidence="7">
    <location>
        <begin position="177"/>
        <end position="200"/>
    </location>
</feature>
<dbReference type="InterPro" id="IPR001054">
    <property type="entry name" value="A/G_cyclase"/>
</dbReference>
<keyword evidence="6 7" id="KW-0472">Membrane</keyword>
<evidence type="ECO:0000256" key="6">
    <source>
        <dbReference type="ARBA" id="ARBA00023136"/>
    </source>
</evidence>
<dbReference type="PROSITE" id="PS50885">
    <property type="entry name" value="HAMP"/>
    <property type="match status" value="1"/>
</dbReference>
<feature type="domain" description="Guanylate cyclase" evidence="8">
    <location>
        <begin position="318"/>
        <end position="442"/>
    </location>
</feature>
<dbReference type="Gene3D" id="6.10.340.10">
    <property type="match status" value="1"/>
</dbReference>
<feature type="transmembrane region" description="Helical" evidence="7">
    <location>
        <begin position="124"/>
        <end position="147"/>
    </location>
</feature>
<dbReference type="Proteomes" id="UP000321685">
    <property type="component" value="Unassembled WGS sequence"/>
</dbReference>
<evidence type="ECO:0000313" key="11">
    <source>
        <dbReference type="Proteomes" id="UP000321685"/>
    </source>
</evidence>
<dbReference type="GO" id="GO:0005886">
    <property type="term" value="C:plasma membrane"/>
    <property type="evidence" value="ECO:0007669"/>
    <property type="project" value="UniProtKB-SubCell"/>
</dbReference>
<gene>
    <name evidence="10" type="ORF">PSU4_49190</name>
</gene>
<keyword evidence="4 7" id="KW-0812">Transmembrane</keyword>
<dbReference type="Gene3D" id="3.30.70.1230">
    <property type="entry name" value="Nucleotide cyclase"/>
    <property type="match status" value="1"/>
</dbReference>
<organism evidence="10 11">
    <name type="scientific">Pseudonocardia sulfidoxydans NBRC 16205</name>
    <dbReference type="NCBI Taxonomy" id="1223511"/>
    <lineage>
        <taxon>Bacteria</taxon>
        <taxon>Bacillati</taxon>
        <taxon>Actinomycetota</taxon>
        <taxon>Actinomycetes</taxon>
        <taxon>Pseudonocardiales</taxon>
        <taxon>Pseudonocardiaceae</taxon>
        <taxon>Pseudonocardia</taxon>
    </lineage>
</organism>
<feature type="transmembrane region" description="Helical" evidence="7">
    <location>
        <begin position="12"/>
        <end position="40"/>
    </location>
</feature>
<dbReference type="GO" id="GO:0004016">
    <property type="term" value="F:adenylate cyclase activity"/>
    <property type="evidence" value="ECO:0007669"/>
    <property type="project" value="UniProtKB-ARBA"/>
</dbReference>
<comment type="subcellular location">
    <subcellularLocation>
        <location evidence="1">Cell membrane</location>
        <topology evidence="1">Multi-pass membrane protein</topology>
    </subcellularLocation>
</comment>
<evidence type="ECO:0000256" key="7">
    <source>
        <dbReference type="SAM" id="Phobius"/>
    </source>
</evidence>
<dbReference type="PROSITE" id="PS50125">
    <property type="entry name" value="GUANYLATE_CYCLASE_2"/>
    <property type="match status" value="1"/>
</dbReference>
<keyword evidence="5 7" id="KW-1133">Transmembrane helix</keyword>
<dbReference type="AlphaFoldDB" id="A0A511DMD0"/>
<dbReference type="CDD" id="cd06225">
    <property type="entry name" value="HAMP"/>
    <property type="match status" value="1"/>
</dbReference>
<dbReference type="SMART" id="SM00304">
    <property type="entry name" value="HAMP"/>
    <property type="match status" value="1"/>
</dbReference>
<feature type="domain" description="HAMP" evidence="9">
    <location>
        <begin position="233"/>
        <end position="285"/>
    </location>
</feature>
<sequence length="493" mass="52062">MGLGRSVVGRPVRMLLGGVVVTANLTGTAIVVALAVWVLPTGDVADEDRVRVVNLLILAGYLIVCVPIGLVWGELLLRTRRDDAAAQRRLVLYGPLRLATVQAVLWLAATVLFVLVNLQYAWRLALTVGETILIGGITTTALSYLLAERILRPAAARVLADRPPCRRMRFGVLVRSVLFWALGTAVPVVGLILAAVSSLVFQDVPAGQLATITIAVGLVALTAGFLTTVGAARAVADPVTAVRRALHRVEGGDLDARVPVYDATELGMLQVGFNTMTDGLRERERLRDLFGRQVGHDVASLAAAADEVELGGEVRSVAVLFVDLVGSTELAAHRPPTEVVALLNRFFGVVVEVVEGCGGWINKFEGDAALAVFGEPATLDDPAGQALCAARTLDARLRIELPGCDKGIGVSAGDAVAGNVGDPRRYEYTVIGDPVNEAARLTELAKSSDGRVLASAAAVVAACPEEAAHWRLGDAVTLRGRTDPTRLATPRER</sequence>
<evidence type="ECO:0000313" key="10">
    <source>
        <dbReference type="EMBL" id="GEL25965.1"/>
    </source>
</evidence>
<dbReference type="OrthoDB" id="368920at2"/>
<dbReference type="CDD" id="cd07302">
    <property type="entry name" value="CHD"/>
    <property type="match status" value="1"/>
</dbReference>
<dbReference type="SMART" id="SM00044">
    <property type="entry name" value="CYCc"/>
    <property type="match status" value="1"/>
</dbReference>
<dbReference type="InterPro" id="IPR050697">
    <property type="entry name" value="Adenylyl/Guanylyl_Cyclase_3/4"/>
</dbReference>
<evidence type="ECO:0000256" key="4">
    <source>
        <dbReference type="ARBA" id="ARBA00022692"/>
    </source>
</evidence>
<feature type="transmembrane region" description="Helical" evidence="7">
    <location>
        <begin position="98"/>
        <end position="118"/>
    </location>
</feature>
<feature type="transmembrane region" description="Helical" evidence="7">
    <location>
        <begin position="212"/>
        <end position="236"/>
    </location>
</feature>
<comment type="caution">
    <text evidence="10">The sequence shown here is derived from an EMBL/GenBank/DDBJ whole genome shotgun (WGS) entry which is preliminary data.</text>
</comment>
<keyword evidence="3" id="KW-1003">Cell membrane</keyword>
<dbReference type="GO" id="GO:0006171">
    <property type="term" value="P:cAMP biosynthetic process"/>
    <property type="evidence" value="ECO:0007669"/>
    <property type="project" value="TreeGrafter"/>
</dbReference>
<evidence type="ECO:0000256" key="5">
    <source>
        <dbReference type="ARBA" id="ARBA00022989"/>
    </source>
</evidence>
<evidence type="ECO:0000256" key="3">
    <source>
        <dbReference type="ARBA" id="ARBA00022475"/>
    </source>
</evidence>
<dbReference type="InterPro" id="IPR003660">
    <property type="entry name" value="HAMP_dom"/>
</dbReference>
<dbReference type="GO" id="GO:0035556">
    <property type="term" value="P:intracellular signal transduction"/>
    <property type="evidence" value="ECO:0007669"/>
    <property type="project" value="InterPro"/>
</dbReference>
<dbReference type="SUPFAM" id="SSF158472">
    <property type="entry name" value="HAMP domain-like"/>
    <property type="match status" value="1"/>
</dbReference>
<dbReference type="InterPro" id="IPR029787">
    <property type="entry name" value="Nucleotide_cyclase"/>
</dbReference>
<dbReference type="PANTHER" id="PTHR43081:SF17">
    <property type="entry name" value="BLL5647 PROTEIN"/>
    <property type="match status" value="1"/>
</dbReference>
<dbReference type="RefSeq" id="WP_147113106.1">
    <property type="nucleotide sequence ID" value="NZ_BJVJ01000069.1"/>
</dbReference>
<protein>
    <submittedName>
        <fullName evidence="10">Adenylate cyclase</fullName>
    </submittedName>
</protein>
<evidence type="ECO:0000259" key="9">
    <source>
        <dbReference type="PROSITE" id="PS50885"/>
    </source>
</evidence>
<evidence type="ECO:0000256" key="1">
    <source>
        <dbReference type="ARBA" id="ARBA00004651"/>
    </source>
</evidence>
<dbReference type="EMBL" id="BJVJ01000069">
    <property type="protein sequence ID" value="GEL25965.1"/>
    <property type="molecule type" value="Genomic_DNA"/>
</dbReference>
<keyword evidence="11" id="KW-1185">Reference proteome</keyword>
<accession>A0A511DMD0</accession>